<reference evidence="1 2" key="1">
    <citation type="submission" date="2016-10" db="EMBL/GenBank/DDBJ databases">
        <authorList>
            <person name="de Groot N.N."/>
        </authorList>
    </citation>
    <scope>NUCLEOTIDE SEQUENCE [LARGE SCALE GENOMIC DNA]</scope>
    <source>
        <strain evidence="1 2">GAS232</strain>
    </source>
</reference>
<dbReference type="OrthoDB" id="280897at2"/>
<organism evidence="1 2">
    <name type="scientific">Terriglobus roseus</name>
    <dbReference type="NCBI Taxonomy" id="392734"/>
    <lineage>
        <taxon>Bacteria</taxon>
        <taxon>Pseudomonadati</taxon>
        <taxon>Acidobacteriota</taxon>
        <taxon>Terriglobia</taxon>
        <taxon>Terriglobales</taxon>
        <taxon>Acidobacteriaceae</taxon>
        <taxon>Terriglobus</taxon>
    </lineage>
</organism>
<protein>
    <recommendedName>
        <fullName evidence="3">Cytochrome c domain-containing protein</fullName>
    </recommendedName>
</protein>
<dbReference type="RefSeq" id="WP_083345907.1">
    <property type="nucleotide sequence ID" value="NZ_LT629690.1"/>
</dbReference>
<dbReference type="PROSITE" id="PS51257">
    <property type="entry name" value="PROKAR_LIPOPROTEIN"/>
    <property type="match status" value="1"/>
</dbReference>
<evidence type="ECO:0000313" key="2">
    <source>
        <dbReference type="Proteomes" id="UP000182427"/>
    </source>
</evidence>
<accession>A0A1G7N9T6</accession>
<gene>
    <name evidence="1" type="ORF">SAMN05444167_3064</name>
</gene>
<dbReference type="EMBL" id="LT629690">
    <property type="protein sequence ID" value="SDF70793.1"/>
    <property type="molecule type" value="Genomic_DNA"/>
</dbReference>
<evidence type="ECO:0008006" key="3">
    <source>
        <dbReference type="Google" id="ProtNLM"/>
    </source>
</evidence>
<name>A0A1G7N9T6_9BACT</name>
<sequence>MLKKHILMAATACGFLILTGCKTDTPNSAQPVVKAALPAVAVPAQAGSVQGKSENSDAFIWELFTQFTAPASPGSASPVEFETWASDADTFTSHPHWPTTHEPLHFHKSVLQLAKMGEATLVPHAISAAFIDVPCGGNPPTPPPGAGGGGFPNTGTPTPCIAEQVSRNRTNYNDIVNNNLNTQAGRAAAYKAGKDVEMEPNAMAIKGDWVPLPTLLQWLPSLGSLDNIRKQYYTTTSGSTEYALLSIHVASRQNPNWVWGSFEHQMNPGRCDYMGCFDTFGAVKPAIMPNRTDFNAGYGTCEKTPALKAMMQKANLSPVWDNYCLKSTEVDFTAADGTPYALGNSVIEGIVGNGTVAASSCISCHSYASFGATGAPTTAATNILPYNPVGKPIPTVLTGSKTFAFNWGLLTQQP</sequence>
<proteinExistence type="predicted"/>
<evidence type="ECO:0000313" key="1">
    <source>
        <dbReference type="EMBL" id="SDF70793.1"/>
    </source>
</evidence>
<dbReference type="Proteomes" id="UP000182427">
    <property type="component" value="Chromosome I"/>
</dbReference>
<keyword evidence="2" id="KW-1185">Reference proteome</keyword>
<dbReference type="AlphaFoldDB" id="A0A1G7N9T6"/>